<dbReference type="RefSeq" id="WP_068705337.1">
    <property type="nucleotide sequence ID" value="NZ_JAUOSW010000003.1"/>
</dbReference>
<reference evidence="1 2" key="1">
    <citation type="submission" date="2016-06" db="EMBL/GenBank/DDBJ databases">
        <title>Draft Genome Sequence of Tenacibaculum soleae UCD-KL19.</title>
        <authorList>
            <person name="Eisen J.A."/>
            <person name="Coil D.A."/>
            <person name="Lujan K.M."/>
        </authorList>
    </citation>
    <scope>NUCLEOTIDE SEQUENCE [LARGE SCALE GENOMIC DNA]</scope>
    <source>
        <strain evidence="1 2">UCD-KL19</strain>
    </source>
</reference>
<name>A0A1B9XYK5_9FLAO</name>
<organism evidence="1 2">
    <name type="scientific">Tenacibaculum soleae</name>
    <dbReference type="NCBI Taxonomy" id="447689"/>
    <lineage>
        <taxon>Bacteria</taxon>
        <taxon>Pseudomonadati</taxon>
        <taxon>Bacteroidota</taxon>
        <taxon>Flavobacteriia</taxon>
        <taxon>Flavobacteriales</taxon>
        <taxon>Flavobacteriaceae</taxon>
        <taxon>Tenacibaculum</taxon>
    </lineage>
</organism>
<protein>
    <submittedName>
        <fullName evidence="1">Uncharacterized protein</fullName>
    </submittedName>
</protein>
<dbReference type="AlphaFoldDB" id="A0A1B9XYK5"/>
<keyword evidence="2" id="KW-1185">Reference proteome</keyword>
<dbReference type="Proteomes" id="UP000093186">
    <property type="component" value="Unassembled WGS sequence"/>
</dbReference>
<proteinExistence type="predicted"/>
<gene>
    <name evidence="1" type="ORF">BA195_10590</name>
</gene>
<accession>A0A1B9XYK5</accession>
<dbReference type="STRING" id="447689.BA195_10590"/>
<dbReference type="EMBL" id="MAKX01000013">
    <property type="protein sequence ID" value="OCK42612.1"/>
    <property type="molecule type" value="Genomic_DNA"/>
</dbReference>
<evidence type="ECO:0000313" key="1">
    <source>
        <dbReference type="EMBL" id="OCK42612.1"/>
    </source>
</evidence>
<dbReference type="OrthoDB" id="1185450at2"/>
<sequence length="352" mass="39497">MENTVIINSIGTANPSVSKLLADSFKMPQEFILKMLYNAPSVLFQKIDLDLAEKAASTLTKLGLDVQVTDEKEKVEISKEQVEISIYFDDIIKLPNVIHQLSEFLGCKQSEALNMLLAQPGIVLGGVSKATAVALQDRLDALVCYSNPRNDLFSIYISDKFAKNDLKRLTTKINKPLETLVNGAYILKDLTFTESSNIWREHQSKTGIRVINQTHQLVTINLTSFDVNNTQHVSFLTDKIGMPSTILSDLKQHLPITLFDRISNQSAQKTIKKCNEIGIEISVENNFKTTRELVVDEIKDHAAVKKILAQFIDVSSFNENTNHWKSSTKIPDLIANYLYAQLVLLNCEPTLI</sequence>
<comment type="caution">
    <text evidence="1">The sequence shown here is derived from an EMBL/GenBank/DDBJ whole genome shotgun (WGS) entry which is preliminary data.</text>
</comment>
<evidence type="ECO:0000313" key="2">
    <source>
        <dbReference type="Proteomes" id="UP000093186"/>
    </source>
</evidence>